<dbReference type="Pfam" id="PF02515">
    <property type="entry name" value="CoA_transf_3"/>
    <property type="match status" value="1"/>
</dbReference>
<dbReference type="OrthoDB" id="9058532at2"/>
<dbReference type="KEGG" id="stri:C7M71_001500"/>
<sequence length="385" mass="39332">MALTGRPDGPPLPAPGAPASAARGALLAFEALLRHAGHVAAADALPGPGVLAERAALAGLSRRGPSSAGGAFRLLRAADGTLGLSLARPDDLDLLPALTEDPSPADDPWETAARWAARTPAGQARDRAQLLGIPAAAVARPGDRDEQLTARWGTAEPGPFRFDRLGDPGPVPERPLVADLSSLWAGPLCAHLLGSAGMRIVKVESTRRPDGARRGTPAFYELLHAGHASVAYDFTTEEGRAELRALLARADVVIEASRPRALAQLGIDPYRLAAARPGLTWVSITAYGRTGPWADRPGFGDDVAAAAGLVARDAQGPVPCGDAIADPLTGLHAAVAALAGVLGGGGLLADVAMREVCLAALRLGPDGLSPIGLPTAAPRVRTPPT</sequence>
<accession>A0A345T521</accession>
<protein>
    <recommendedName>
        <fullName evidence="4">CoA transferase</fullName>
    </recommendedName>
</protein>
<dbReference type="AlphaFoldDB" id="A0A345T521"/>
<dbReference type="Proteomes" id="UP000249340">
    <property type="component" value="Chromosome"/>
</dbReference>
<proteinExistence type="predicted"/>
<dbReference type="PANTHER" id="PTHR48228">
    <property type="entry name" value="SUCCINYL-COA--D-CITRAMALATE COA-TRANSFERASE"/>
    <property type="match status" value="1"/>
</dbReference>
<dbReference type="EMBL" id="CP031264">
    <property type="protein sequence ID" value="AXI81076.1"/>
    <property type="molecule type" value="Genomic_DNA"/>
</dbReference>
<dbReference type="InterPro" id="IPR023606">
    <property type="entry name" value="CoA-Trfase_III_dom_1_sf"/>
</dbReference>
<name>A0A345T521_9ACTN</name>
<evidence type="ECO:0000313" key="3">
    <source>
        <dbReference type="Proteomes" id="UP000249340"/>
    </source>
</evidence>
<organism evidence="2 3">
    <name type="scientific">Peterkaempfera bronchialis</name>
    <dbReference type="NCBI Taxonomy" id="2126346"/>
    <lineage>
        <taxon>Bacteria</taxon>
        <taxon>Bacillati</taxon>
        <taxon>Actinomycetota</taxon>
        <taxon>Actinomycetes</taxon>
        <taxon>Kitasatosporales</taxon>
        <taxon>Streptomycetaceae</taxon>
        <taxon>Peterkaempfera</taxon>
    </lineage>
</organism>
<dbReference type="PANTHER" id="PTHR48228:SF6">
    <property type="entry name" value="L-CARNITINE COA-TRANSFERASE"/>
    <property type="match status" value="1"/>
</dbReference>
<evidence type="ECO:0000313" key="2">
    <source>
        <dbReference type="EMBL" id="AXI81076.1"/>
    </source>
</evidence>
<reference evidence="3" key="1">
    <citation type="submission" date="2018-07" db="EMBL/GenBank/DDBJ databases">
        <title>Streptacidiphilus bronchialis DSM 106435 chromosome.</title>
        <authorList>
            <person name="Batra D."/>
            <person name="Gulvik C.A."/>
        </authorList>
    </citation>
    <scope>NUCLEOTIDE SEQUENCE [LARGE SCALE GENOMIC DNA]</scope>
    <source>
        <strain evidence="3">DSM 106435</strain>
    </source>
</reference>
<dbReference type="InterPro" id="IPR050509">
    <property type="entry name" value="CoA-transferase_III"/>
</dbReference>
<gene>
    <name evidence="2" type="ORF">C7M71_001500</name>
</gene>
<keyword evidence="1" id="KW-0808">Transferase</keyword>
<dbReference type="GO" id="GO:0016740">
    <property type="term" value="F:transferase activity"/>
    <property type="evidence" value="ECO:0007669"/>
    <property type="project" value="UniProtKB-KW"/>
</dbReference>
<evidence type="ECO:0000256" key="1">
    <source>
        <dbReference type="ARBA" id="ARBA00022679"/>
    </source>
</evidence>
<dbReference type="InterPro" id="IPR003673">
    <property type="entry name" value="CoA-Trfase_fam_III"/>
</dbReference>
<dbReference type="Gene3D" id="3.40.50.10540">
    <property type="entry name" value="Crotonobetainyl-coa:carnitine coa-transferase, domain 1"/>
    <property type="match status" value="1"/>
</dbReference>
<keyword evidence="3" id="KW-1185">Reference proteome</keyword>
<evidence type="ECO:0008006" key="4">
    <source>
        <dbReference type="Google" id="ProtNLM"/>
    </source>
</evidence>
<dbReference type="SUPFAM" id="SSF89796">
    <property type="entry name" value="CoA-transferase family III (CaiB/BaiF)"/>
    <property type="match status" value="1"/>
</dbReference>